<proteinExistence type="predicted"/>
<gene>
    <name evidence="2" type="ORF">B4102_3022</name>
</gene>
<evidence type="ECO:0000313" key="3">
    <source>
        <dbReference type="Proteomes" id="UP000075666"/>
    </source>
</evidence>
<organism evidence="2 3">
    <name type="scientific">Heyndrickxia sporothermodurans</name>
    <dbReference type="NCBI Taxonomy" id="46224"/>
    <lineage>
        <taxon>Bacteria</taxon>
        <taxon>Bacillati</taxon>
        <taxon>Bacillota</taxon>
        <taxon>Bacilli</taxon>
        <taxon>Bacillales</taxon>
        <taxon>Bacillaceae</taxon>
        <taxon>Heyndrickxia</taxon>
    </lineage>
</organism>
<reference evidence="2 3" key="1">
    <citation type="submission" date="2016-01" db="EMBL/GenBank/DDBJ databases">
        <title>Genome Sequences of Twelve Sporeforming Bacillus Species Isolated from Foods.</title>
        <authorList>
            <person name="Berendsen E.M."/>
            <person name="Wells-Bennik M.H."/>
            <person name="Krawcyk A.O."/>
            <person name="De Jong A."/>
            <person name="Holsappel S."/>
            <person name="Eijlander R.T."/>
            <person name="Kuipers O.P."/>
        </authorList>
    </citation>
    <scope>NUCLEOTIDE SEQUENCE [LARGE SCALE GENOMIC DNA]</scope>
    <source>
        <strain evidence="2 3">B4102</strain>
    </source>
</reference>
<keyword evidence="1" id="KW-1133">Transmembrane helix</keyword>
<feature type="transmembrane region" description="Helical" evidence="1">
    <location>
        <begin position="6"/>
        <end position="23"/>
    </location>
</feature>
<keyword evidence="3" id="KW-1185">Reference proteome</keyword>
<accession>A0A150L2R3</accession>
<dbReference type="Proteomes" id="UP000075666">
    <property type="component" value="Unassembled WGS sequence"/>
</dbReference>
<sequence length="39" mass="4498">MGTVMAVYMVPFILLLPFSGVLVDKMNKVKPCYWNSFKE</sequence>
<dbReference type="AlphaFoldDB" id="A0A150L2R3"/>
<evidence type="ECO:0000313" key="2">
    <source>
        <dbReference type="EMBL" id="KYD06637.1"/>
    </source>
</evidence>
<protein>
    <submittedName>
        <fullName evidence="2">Uncharacterized protein</fullName>
    </submittedName>
</protein>
<comment type="caution">
    <text evidence="2">The sequence shown here is derived from an EMBL/GenBank/DDBJ whole genome shotgun (WGS) entry which is preliminary data.</text>
</comment>
<dbReference type="EMBL" id="LQYN01000051">
    <property type="protein sequence ID" value="KYD06637.1"/>
    <property type="molecule type" value="Genomic_DNA"/>
</dbReference>
<evidence type="ECO:0000256" key="1">
    <source>
        <dbReference type="SAM" id="Phobius"/>
    </source>
</evidence>
<keyword evidence="1" id="KW-0812">Transmembrane</keyword>
<keyword evidence="1" id="KW-0472">Membrane</keyword>
<name>A0A150L2R3_9BACI</name>
<dbReference type="PATRIC" id="fig|46224.3.peg.2992"/>